<dbReference type="GO" id="GO:0016853">
    <property type="term" value="F:isomerase activity"/>
    <property type="evidence" value="ECO:0007669"/>
    <property type="project" value="UniProtKB-KW"/>
</dbReference>
<dbReference type="PANTHER" id="PTHR43709">
    <property type="entry name" value="ACONITATE ISOMERASE-RELATED"/>
    <property type="match status" value="1"/>
</dbReference>
<dbReference type="Gene3D" id="3.10.310.10">
    <property type="entry name" value="Diaminopimelate Epimerase, Chain A, domain 1"/>
    <property type="match status" value="2"/>
</dbReference>
<dbReference type="EMBL" id="CDPU01000001">
    <property type="protein sequence ID" value="CEO44827.1"/>
    <property type="molecule type" value="Genomic_DNA"/>
</dbReference>
<dbReference type="InterPro" id="IPR007400">
    <property type="entry name" value="PrpF-like"/>
</dbReference>
<evidence type="ECO:0008006" key="4">
    <source>
        <dbReference type="Google" id="ProtNLM"/>
    </source>
</evidence>
<comment type="similarity">
    <text evidence="1">Belongs to the PrpF family.</text>
</comment>
<keyword evidence="2" id="KW-0413">Isomerase</keyword>
<accession>A0A0B7JNI9</accession>
<evidence type="ECO:0000256" key="2">
    <source>
        <dbReference type="ARBA" id="ARBA00023235"/>
    </source>
</evidence>
<protein>
    <recommendedName>
        <fullName evidence="4">PrpF protein</fullName>
    </recommendedName>
</protein>
<organism evidence="3">
    <name type="scientific">Bionectria ochroleuca</name>
    <name type="common">Gliocladium roseum</name>
    <dbReference type="NCBI Taxonomy" id="29856"/>
    <lineage>
        <taxon>Eukaryota</taxon>
        <taxon>Fungi</taxon>
        <taxon>Dikarya</taxon>
        <taxon>Ascomycota</taxon>
        <taxon>Pezizomycotina</taxon>
        <taxon>Sordariomycetes</taxon>
        <taxon>Hypocreomycetidae</taxon>
        <taxon>Hypocreales</taxon>
        <taxon>Bionectriaceae</taxon>
        <taxon>Clonostachys</taxon>
    </lineage>
</organism>
<evidence type="ECO:0000313" key="3">
    <source>
        <dbReference type="EMBL" id="CEO44827.1"/>
    </source>
</evidence>
<dbReference type="Pfam" id="PF04303">
    <property type="entry name" value="PrpF"/>
    <property type="match status" value="1"/>
</dbReference>
<dbReference type="PANTHER" id="PTHR43709:SF2">
    <property type="entry name" value="DUF453 DOMAIN PROTEIN (AFU_ORTHOLOGUE AFUA_6G00360)"/>
    <property type="match status" value="1"/>
</dbReference>
<dbReference type="AlphaFoldDB" id="A0A0B7JNI9"/>
<name>A0A0B7JNI9_BIOOC</name>
<evidence type="ECO:0000256" key="1">
    <source>
        <dbReference type="ARBA" id="ARBA00007673"/>
    </source>
</evidence>
<reference evidence="3" key="1">
    <citation type="submission" date="2015-01" db="EMBL/GenBank/DDBJ databases">
        <authorList>
            <person name="Durling Mikael"/>
        </authorList>
    </citation>
    <scope>NUCLEOTIDE SEQUENCE</scope>
</reference>
<gene>
    <name evidence="3" type="ORF">BN869_000000882_1</name>
</gene>
<proteinExistence type="inferred from homology"/>
<dbReference type="SUPFAM" id="SSF54506">
    <property type="entry name" value="Diaminopimelate epimerase-like"/>
    <property type="match status" value="2"/>
</dbReference>
<sequence>MSLSSLRALAWPASQSLARPTTFCQAPTAMRFASQISRKQNRLAAAYYRGGTSRAIFFNKDDLPADPTAWNSIFLNSIGSPDRYGRQLDGLGGGISSLSKVCVVGKSTEPGADVDYTFVSLGINNTNVDYSSNCGNMSAAVGPYAVDTGLISTFKKATEATVRIFNTNTKKIIEAAFPVVEGEAEAYGDYAIDGVDGTASKVTLRFLNPAGSRTGKLLPTGNVVDEIEGIFVTLIDAGNPCCFVPAKQLGVDGTLTPQEIDAHPTLKEQLEKMRGQAAVRMGLAETADNVPGSVPKIAIISAPTDGSTDSIIVRAMSVGQPHKAVPVTVALAAAAAAELPETVIHGLVSRRNGSELVIHHASGQLAVIADFDSSGDLKSCTVFRTARRLMEGQVFWK</sequence>